<feature type="compositionally biased region" description="Basic residues" evidence="1">
    <location>
        <begin position="96"/>
        <end position="156"/>
    </location>
</feature>
<dbReference type="GO" id="GO:0004812">
    <property type="term" value="F:aminoacyl-tRNA ligase activity"/>
    <property type="evidence" value="ECO:0007669"/>
    <property type="project" value="UniProtKB-KW"/>
</dbReference>
<feature type="compositionally biased region" description="Low complexity" evidence="1">
    <location>
        <begin position="59"/>
        <end position="83"/>
    </location>
</feature>
<organism evidence="2">
    <name type="scientific">uncultured Frankineae bacterium</name>
    <dbReference type="NCBI Taxonomy" id="437475"/>
    <lineage>
        <taxon>Bacteria</taxon>
        <taxon>Bacillati</taxon>
        <taxon>Actinomycetota</taxon>
        <taxon>Actinomycetes</taxon>
        <taxon>Frankiales</taxon>
        <taxon>environmental samples</taxon>
    </lineage>
</organism>
<name>A0A6J4LYZ0_9ACTN</name>
<proteinExistence type="predicted"/>
<keyword evidence="2" id="KW-0030">Aminoacyl-tRNA synthetase</keyword>
<dbReference type="EMBL" id="CADCUB010000123">
    <property type="protein sequence ID" value="CAA9344614.1"/>
    <property type="molecule type" value="Genomic_DNA"/>
</dbReference>
<gene>
    <name evidence="2" type="ORF">AVDCRST_MAG07-2590</name>
</gene>
<keyword evidence="2" id="KW-0436">Ligase</keyword>
<feature type="region of interest" description="Disordered" evidence="1">
    <location>
        <begin position="1"/>
        <end position="156"/>
    </location>
</feature>
<feature type="non-terminal residue" evidence="2">
    <location>
        <position position="1"/>
    </location>
</feature>
<dbReference type="AlphaFoldDB" id="A0A6J4LYZ0"/>
<feature type="non-terminal residue" evidence="2">
    <location>
        <position position="156"/>
    </location>
</feature>
<protein>
    <submittedName>
        <fullName evidence="2">YbaK/prolyl-tRNA synthetase associated region</fullName>
    </submittedName>
</protein>
<feature type="compositionally biased region" description="Basic and acidic residues" evidence="1">
    <location>
        <begin position="84"/>
        <end position="95"/>
    </location>
</feature>
<reference evidence="2" key="1">
    <citation type="submission" date="2020-02" db="EMBL/GenBank/DDBJ databases">
        <authorList>
            <person name="Meier V. D."/>
        </authorList>
    </citation>
    <scope>NUCLEOTIDE SEQUENCE</scope>
    <source>
        <strain evidence="2">AVDCRST_MAG07</strain>
    </source>
</reference>
<accession>A0A6J4LYZ0</accession>
<evidence type="ECO:0000256" key="1">
    <source>
        <dbReference type="SAM" id="MobiDB-lite"/>
    </source>
</evidence>
<evidence type="ECO:0000313" key="2">
    <source>
        <dbReference type="EMBL" id="CAA9344614.1"/>
    </source>
</evidence>
<feature type="compositionally biased region" description="Low complexity" evidence="1">
    <location>
        <begin position="7"/>
        <end position="27"/>
    </location>
</feature>
<sequence length="156" mass="16942">DGGHPCPAGTPGLRTGPRGAPARAGGEPARGRAGARRRTGRRRQDPGGPPRRGRPPVRPRAGPADPVLAAAAVRAGGLAPVPAGRDDRPAGDRLRAGHHHTVRSRPRLAGRRRRPAAGPPHHPRRRRCRGRGRPRRRRRPRGAGRDRRRRHRPRGL</sequence>